<dbReference type="EMBL" id="VJZE01000011">
    <property type="protein sequence ID" value="MPY39028.1"/>
    <property type="molecule type" value="Genomic_DNA"/>
</dbReference>
<keyword evidence="3" id="KW-1185">Reference proteome</keyword>
<feature type="region of interest" description="Disordered" evidence="1">
    <location>
        <begin position="67"/>
        <end position="86"/>
    </location>
</feature>
<sequence>MDSSLRELAECTVGTQDFNVGLARDPKITLSRLDQATGASGAESEEGSPAERAASLYDAIREMSTYGSEIAAEKRGRDGDGRFRKP</sequence>
<proteinExistence type="predicted"/>
<feature type="compositionally biased region" description="Basic and acidic residues" evidence="1">
    <location>
        <begin position="71"/>
        <end position="86"/>
    </location>
</feature>
<dbReference type="Proteomes" id="UP000326979">
    <property type="component" value="Unassembled WGS sequence"/>
</dbReference>
<comment type="caution">
    <text evidence="2">The sequence shown here is derived from an EMBL/GenBank/DDBJ whole genome shotgun (WGS) entry which is preliminary data.</text>
</comment>
<name>A0A5N8VYB3_9ACTN</name>
<evidence type="ECO:0000256" key="1">
    <source>
        <dbReference type="SAM" id="MobiDB-lite"/>
    </source>
</evidence>
<gene>
    <name evidence="2" type="ORF">FNH04_03500</name>
</gene>
<dbReference type="RefSeq" id="WP_152780181.1">
    <property type="nucleotide sequence ID" value="NZ_BAABEQ010000045.1"/>
</dbReference>
<evidence type="ECO:0000313" key="3">
    <source>
        <dbReference type="Proteomes" id="UP000326979"/>
    </source>
</evidence>
<reference evidence="2 3" key="1">
    <citation type="submission" date="2019-07" db="EMBL/GenBank/DDBJ databases">
        <title>New species of Amycolatopsis and Streptomyces.</title>
        <authorList>
            <person name="Duangmal K."/>
            <person name="Teo W.F.A."/>
            <person name="Lipun K."/>
        </authorList>
    </citation>
    <scope>NUCLEOTIDE SEQUENCE [LARGE SCALE GENOMIC DNA]</scope>
    <source>
        <strain evidence="2 3">TISTR 2346</strain>
    </source>
</reference>
<dbReference type="AlphaFoldDB" id="A0A5N8VYB3"/>
<protein>
    <submittedName>
        <fullName evidence="2">Uncharacterized protein</fullName>
    </submittedName>
</protein>
<organism evidence="2 3">
    <name type="scientific">Streptomyces phyllanthi</name>
    <dbReference type="NCBI Taxonomy" id="1803180"/>
    <lineage>
        <taxon>Bacteria</taxon>
        <taxon>Bacillati</taxon>
        <taxon>Actinomycetota</taxon>
        <taxon>Actinomycetes</taxon>
        <taxon>Kitasatosporales</taxon>
        <taxon>Streptomycetaceae</taxon>
        <taxon>Streptomyces</taxon>
    </lineage>
</organism>
<evidence type="ECO:0000313" key="2">
    <source>
        <dbReference type="EMBL" id="MPY39028.1"/>
    </source>
</evidence>
<accession>A0A5N8VYB3</accession>